<comment type="caution">
    <text evidence="1">The sequence shown here is derived from an EMBL/GenBank/DDBJ whole genome shotgun (WGS) entry which is preliminary data.</text>
</comment>
<name>E6PSX4_9ZZZZ</name>
<organism evidence="1">
    <name type="scientific">mine drainage metagenome</name>
    <dbReference type="NCBI Taxonomy" id="410659"/>
    <lineage>
        <taxon>unclassified sequences</taxon>
        <taxon>metagenomes</taxon>
        <taxon>ecological metagenomes</taxon>
    </lineage>
</organism>
<proteinExistence type="predicted"/>
<evidence type="ECO:0000313" key="1">
    <source>
        <dbReference type="EMBL" id="CBH98031.1"/>
    </source>
</evidence>
<gene>
    <name evidence="1" type="ORF">CARN2_3507</name>
</gene>
<protein>
    <submittedName>
        <fullName evidence="1">Uncharacterized protein</fullName>
    </submittedName>
</protein>
<sequence length="47" mass="5346">MLDHQNNLLFGMHQQLVLAALFEAAQPGRHQAVPLYRPAVLWAWHVG</sequence>
<reference evidence="1" key="1">
    <citation type="submission" date="2009-10" db="EMBL/GenBank/DDBJ databases">
        <title>Diversity of trophic interactions inside an arsenic-rich microbial ecosystem.</title>
        <authorList>
            <person name="Bertin P.N."/>
            <person name="Heinrich-Salmeron A."/>
            <person name="Pelletier E."/>
            <person name="Goulhen-Chollet F."/>
            <person name="Arsene-Ploetze F."/>
            <person name="Gallien S."/>
            <person name="Calteau A."/>
            <person name="Vallenet D."/>
            <person name="Casiot C."/>
            <person name="Chane-Woon-Ming B."/>
            <person name="Giloteaux L."/>
            <person name="Barakat M."/>
            <person name="Bonnefoy V."/>
            <person name="Bruneel O."/>
            <person name="Chandler M."/>
            <person name="Cleiss J."/>
            <person name="Duran R."/>
            <person name="Elbaz-Poulichet F."/>
            <person name="Fonknechten N."/>
            <person name="Lauga B."/>
            <person name="Mornico D."/>
            <person name="Ortet P."/>
            <person name="Schaeffer C."/>
            <person name="Siguier P."/>
            <person name="Alexander Thil Smith A."/>
            <person name="Van Dorsselaer A."/>
            <person name="Weissenbach J."/>
            <person name="Medigue C."/>
            <person name="Le Paslier D."/>
        </authorList>
    </citation>
    <scope>NUCLEOTIDE SEQUENCE</scope>
</reference>
<accession>E6PSX4</accession>
<dbReference type="EMBL" id="CABM01000048">
    <property type="protein sequence ID" value="CBH98031.1"/>
    <property type="molecule type" value="Genomic_DNA"/>
</dbReference>
<dbReference type="AlphaFoldDB" id="E6PSX4"/>